<comment type="caution">
    <text evidence="2">The sequence shown here is derived from an EMBL/GenBank/DDBJ whole genome shotgun (WGS) entry which is preliminary data.</text>
</comment>
<feature type="compositionally biased region" description="Basic and acidic residues" evidence="1">
    <location>
        <begin position="7"/>
        <end position="20"/>
    </location>
</feature>
<name>A0A0J7Y5V3_9SPHN</name>
<feature type="region of interest" description="Disordered" evidence="1">
    <location>
        <begin position="1"/>
        <end position="41"/>
    </location>
</feature>
<evidence type="ECO:0000313" key="2">
    <source>
        <dbReference type="EMBL" id="KMS58773.1"/>
    </source>
</evidence>
<dbReference type="STRING" id="1420583.V473_07125"/>
<sequence length="41" mass="4760">MQQAVDEAARKARRDSDHWMRQCHRHADRAAAADAKREEGK</sequence>
<dbReference type="Proteomes" id="UP000052232">
    <property type="component" value="Unassembled WGS sequence"/>
</dbReference>
<gene>
    <name evidence="2" type="ORF">V473_07125</name>
</gene>
<reference evidence="2 3" key="1">
    <citation type="journal article" date="2015" name="G3 (Bethesda)">
        <title>Insights into Ongoing Evolution of the Hexachlorocyclohexane Catabolic Pathway from Comparative Genomics of Ten Sphingomonadaceae Strains.</title>
        <authorList>
            <person name="Pearce S.L."/>
            <person name="Oakeshott J.G."/>
            <person name="Pandey G."/>
        </authorList>
    </citation>
    <scope>NUCLEOTIDE SEQUENCE [LARGE SCALE GENOMIC DNA]</scope>
    <source>
        <strain evidence="2 3">LL01</strain>
    </source>
</reference>
<keyword evidence="3" id="KW-1185">Reference proteome</keyword>
<organism evidence="2 3">
    <name type="scientific">Sphingobium cupriresistens LL01</name>
    <dbReference type="NCBI Taxonomy" id="1420583"/>
    <lineage>
        <taxon>Bacteria</taxon>
        <taxon>Pseudomonadati</taxon>
        <taxon>Pseudomonadota</taxon>
        <taxon>Alphaproteobacteria</taxon>
        <taxon>Sphingomonadales</taxon>
        <taxon>Sphingomonadaceae</taxon>
        <taxon>Sphingobium</taxon>
    </lineage>
</organism>
<feature type="compositionally biased region" description="Basic and acidic residues" evidence="1">
    <location>
        <begin position="28"/>
        <end position="41"/>
    </location>
</feature>
<protein>
    <submittedName>
        <fullName evidence="2">Uncharacterized protein</fullName>
    </submittedName>
</protein>
<evidence type="ECO:0000313" key="3">
    <source>
        <dbReference type="Proteomes" id="UP000052232"/>
    </source>
</evidence>
<accession>A0A0J7Y5V3</accession>
<dbReference type="EMBL" id="JACT01000001">
    <property type="protein sequence ID" value="KMS58773.1"/>
    <property type="molecule type" value="Genomic_DNA"/>
</dbReference>
<proteinExistence type="predicted"/>
<evidence type="ECO:0000256" key="1">
    <source>
        <dbReference type="SAM" id="MobiDB-lite"/>
    </source>
</evidence>
<dbReference type="AlphaFoldDB" id="A0A0J7Y5V3"/>